<feature type="compositionally biased region" description="Polar residues" evidence="3">
    <location>
        <begin position="800"/>
        <end position="818"/>
    </location>
</feature>
<feature type="compositionally biased region" description="Polar residues" evidence="3">
    <location>
        <begin position="559"/>
        <end position="579"/>
    </location>
</feature>
<feature type="coiled-coil region" evidence="2">
    <location>
        <begin position="383"/>
        <end position="417"/>
    </location>
</feature>
<evidence type="ECO:0000256" key="1">
    <source>
        <dbReference type="PROSITE-ProRule" id="PRU01077"/>
    </source>
</evidence>
<accession>A0A1R1PGL5</accession>
<dbReference type="Pfam" id="PF00611">
    <property type="entry name" value="FCH"/>
    <property type="match status" value="1"/>
</dbReference>
<organism evidence="5 6">
    <name type="scientific">Zancudomyces culisetae</name>
    <name type="common">Gut fungus</name>
    <name type="synonym">Smittium culisetae</name>
    <dbReference type="NCBI Taxonomy" id="1213189"/>
    <lineage>
        <taxon>Eukaryota</taxon>
        <taxon>Fungi</taxon>
        <taxon>Fungi incertae sedis</taxon>
        <taxon>Zoopagomycota</taxon>
        <taxon>Kickxellomycotina</taxon>
        <taxon>Harpellomycetes</taxon>
        <taxon>Harpellales</taxon>
        <taxon>Legeriomycetaceae</taxon>
        <taxon>Zancudomyces</taxon>
    </lineage>
</organism>
<evidence type="ECO:0000256" key="3">
    <source>
        <dbReference type="SAM" id="MobiDB-lite"/>
    </source>
</evidence>
<dbReference type="PROSITE" id="PS51741">
    <property type="entry name" value="F_BAR"/>
    <property type="match status" value="1"/>
</dbReference>
<sequence length="841" mass="94282">MPTFKDAFWEDPRVPTGSVYNRGPKQLCEKLEQGRTECDEVLNFLRDRMLIEEQYADALQRLADRPFIDNGFGNDEGGTSMKRAFEGLQTEVRNYGTLHAQFAQELKMDIIRNFSTFVAEHREGIASRSKKIMEHQKSLQLADKKAEKARADYFKKIELVERMERKEGVHRANMVPKIPDRGGASRNKKEIDSIKKRVEDDEVQARKIFVGPLVLTEEEFGGMIKRLMAEIPQREVKYGILGTLRGLVNGEDLAMWFAENNTRRRIRGAKQGGGVEEEMGEEGGDEEMLKTDDEILDVCQGLVADGYLRCMGRGSEFIPKATSYYQWKNKAIVYKMQRETERSNERREIEKREVEKKLPAVGVDGYRADSSQGNRATSWFMGLKMSIQSKDSLEDEIEKAEETYEENVKTFEKLRVEFEDDLMEFYEMMEAWELNRLTNIRISMKQYIKAATQCVLSSVAVCDRMQVYEESIKPEQDLRLTVEQQGVGRDMILYYDQILDPITSTRTNMNFTTNMPYTHISRSSSLQYVDSDSNASNDSQTGKNSGYSKTSAFPPGPASSLSGYTEATNSNPPNTSFSTGSFQISKLGKLFSSAQPIFRQSSKPKTTSPRASFDYLNVLNLKKRLSDVENTTTNSPVQKHLTSDQRQVSNISEFIETELLIPTQQTSHSSLAVSESASAAAATISHDGNPENLLIYEGKSMTPYLQSVDSGLNQSGTKPSPTPTSTPTATPIASLEKLNTAPPPLPQRQKLDKLAALVEDGEKVSQTKDNTSSLQNETCSISSSAIGELEQELDLVAQPDYSTNPDASGSLPAHTTTKGDAGVDTPNTDIDYFLQDDSDEE</sequence>
<dbReference type="SUPFAM" id="SSF103657">
    <property type="entry name" value="BAR/IMD domain-like"/>
    <property type="match status" value="1"/>
</dbReference>
<evidence type="ECO:0000313" key="6">
    <source>
        <dbReference type="Proteomes" id="UP000188320"/>
    </source>
</evidence>
<reference evidence="6" key="1">
    <citation type="submission" date="2017-01" db="EMBL/GenBank/DDBJ databases">
        <authorList>
            <person name="Wang Y."/>
            <person name="White M."/>
            <person name="Kvist S."/>
            <person name="Moncalvo J.-M."/>
        </authorList>
    </citation>
    <scope>NUCLEOTIDE SEQUENCE [LARGE SCALE GENOMIC DNA]</scope>
    <source>
        <strain evidence="6">COL-18-3</strain>
    </source>
</reference>
<evidence type="ECO:0000259" key="4">
    <source>
        <dbReference type="PROSITE" id="PS51741"/>
    </source>
</evidence>
<dbReference type="Proteomes" id="UP000188320">
    <property type="component" value="Unassembled WGS sequence"/>
</dbReference>
<dbReference type="PANTHER" id="PTHR23065:SF17">
    <property type="entry name" value="RHO-GTPASE-ACTIVATING PROTEIN RGD2"/>
    <property type="match status" value="1"/>
</dbReference>
<name>A0A1R1PGL5_ZANCU</name>
<dbReference type="GO" id="GO:0007264">
    <property type="term" value="P:small GTPase-mediated signal transduction"/>
    <property type="evidence" value="ECO:0007669"/>
    <property type="project" value="TreeGrafter"/>
</dbReference>
<dbReference type="Gene3D" id="1.20.1270.60">
    <property type="entry name" value="Arfaptin homology (AH) domain/BAR domain"/>
    <property type="match status" value="2"/>
</dbReference>
<dbReference type="PANTHER" id="PTHR23065">
    <property type="entry name" value="PROLINE-SERINE-THREONINE PHOSPHATASE INTERACTING PROTEIN 1"/>
    <property type="match status" value="1"/>
</dbReference>
<feature type="compositionally biased region" description="Polar residues" evidence="3">
    <location>
        <begin position="706"/>
        <end position="718"/>
    </location>
</feature>
<dbReference type="GO" id="GO:0005096">
    <property type="term" value="F:GTPase activator activity"/>
    <property type="evidence" value="ECO:0007669"/>
    <property type="project" value="TreeGrafter"/>
</dbReference>
<feature type="domain" description="F-BAR" evidence="4">
    <location>
        <begin position="2"/>
        <end position="477"/>
    </location>
</feature>
<dbReference type="InterPro" id="IPR001060">
    <property type="entry name" value="FCH_dom"/>
</dbReference>
<dbReference type="AlphaFoldDB" id="A0A1R1PGL5"/>
<dbReference type="GO" id="GO:0000935">
    <property type="term" value="C:division septum"/>
    <property type="evidence" value="ECO:0007669"/>
    <property type="project" value="TreeGrafter"/>
</dbReference>
<dbReference type="SMART" id="SM00055">
    <property type="entry name" value="FCH"/>
    <property type="match status" value="1"/>
</dbReference>
<evidence type="ECO:0000313" key="5">
    <source>
        <dbReference type="EMBL" id="OMH80121.1"/>
    </source>
</evidence>
<feature type="region of interest" description="Disordered" evidence="3">
    <location>
        <begin position="528"/>
        <end position="579"/>
    </location>
</feature>
<comment type="caution">
    <text evidence="5">The sequence shown here is derived from an EMBL/GenBank/DDBJ whole genome shotgun (WGS) entry which is preliminary data.</text>
</comment>
<dbReference type="GO" id="GO:0005737">
    <property type="term" value="C:cytoplasm"/>
    <property type="evidence" value="ECO:0007669"/>
    <property type="project" value="TreeGrafter"/>
</dbReference>
<proteinExistence type="predicted"/>
<keyword evidence="6" id="KW-1185">Reference proteome</keyword>
<dbReference type="OrthoDB" id="2155291at2759"/>
<dbReference type="GO" id="GO:0005886">
    <property type="term" value="C:plasma membrane"/>
    <property type="evidence" value="ECO:0007669"/>
    <property type="project" value="TreeGrafter"/>
</dbReference>
<evidence type="ECO:0000256" key="2">
    <source>
        <dbReference type="SAM" id="Coils"/>
    </source>
</evidence>
<keyword evidence="1 2" id="KW-0175">Coiled coil</keyword>
<gene>
    <name evidence="5" type="ORF">AX774_g6448</name>
</gene>
<feature type="compositionally biased region" description="Polar residues" evidence="3">
    <location>
        <begin position="528"/>
        <end position="551"/>
    </location>
</feature>
<feature type="region of interest" description="Disordered" evidence="3">
    <location>
        <begin position="795"/>
        <end position="841"/>
    </location>
</feature>
<feature type="region of interest" description="Disordered" evidence="3">
    <location>
        <begin position="706"/>
        <end position="730"/>
    </location>
</feature>
<dbReference type="EMBL" id="LSSK01001304">
    <property type="protein sequence ID" value="OMH80121.1"/>
    <property type="molecule type" value="Genomic_DNA"/>
</dbReference>
<protein>
    <submittedName>
        <fullName evidence="5">Rho-GTPase-activating protein 8</fullName>
    </submittedName>
</protein>
<dbReference type="InterPro" id="IPR031160">
    <property type="entry name" value="F_BAR_dom"/>
</dbReference>
<dbReference type="GO" id="GO:0007010">
    <property type="term" value="P:cytoskeleton organization"/>
    <property type="evidence" value="ECO:0007669"/>
    <property type="project" value="TreeGrafter"/>
</dbReference>
<dbReference type="InterPro" id="IPR027267">
    <property type="entry name" value="AH/BAR_dom_sf"/>
</dbReference>